<evidence type="ECO:0000313" key="1">
    <source>
        <dbReference type="EMBL" id="ARD84238.1"/>
    </source>
</evidence>
<name>A0A1V0N278_9ARCH</name>
<protein>
    <submittedName>
        <fullName evidence="1">Phosphodiesterase I/nucleotide pyrophosphatase</fullName>
    </submittedName>
</protein>
<dbReference type="STRING" id="74969.FAD_0316"/>
<dbReference type="KEGG" id="fai:FAD_0316"/>
<dbReference type="PANTHER" id="PTHR10151:SF120">
    <property type="entry name" value="BIS(5'-ADENOSYL)-TRIPHOSPHATASE"/>
    <property type="match status" value="1"/>
</dbReference>
<sequence length="416" mass="48004">MINHKLEYRYKSDAHFVYPDYDGYNFSNINSTILSLFNIKHDGKDLDKKLYSNICGTKKVVFIYIDGLGYDSWINYLGKYRAFKEINESGIVSPITSIFPSTTAAASNTINTGLTPAEHGLFEWRLYIDQYDMVMKSLPFIPVYKQDREKFIEANPNPSVLFHGKTFYETLKENGIKSYVVSRSELLKSSYSRIMYSGAKEKKRYDFLFEGFLILKKLLEKIKDNSYVFFYIEEPDKMEHRYGPGSPEHLESLHYMAGLFNSLFENLSGQDISIIISSDHGFTPVNHKTYVSGVENLMSTKNGKRMPETWSPRDMAMYSENPEKLKLFLENQLNGKADVITKLELLESGILGSRKVDEKYASRLGDVIVLPYSGNTVWYKYYEDDIIKDRGMHGGLSREEMIIPLATINLKDIKNY</sequence>
<evidence type="ECO:0000313" key="2">
    <source>
        <dbReference type="Proteomes" id="UP000192050"/>
    </source>
</evidence>
<dbReference type="InterPro" id="IPR002591">
    <property type="entry name" value="Phosphodiest/P_Trfase"/>
</dbReference>
<reference evidence="1 2" key="1">
    <citation type="submission" date="2011-10" db="EMBL/GenBank/DDBJ databases">
        <title>Metabolic and evolutionary patterns in the extreme acidophile Ferroplasma acidiphilum.</title>
        <authorList>
            <person name="Golyshina O.V."/>
            <person name="Kozyavkin S.A."/>
            <person name="Tatusov R.L."/>
            <person name="Slesarev A.I."/>
            <person name="Golyshin P.N."/>
        </authorList>
    </citation>
    <scope>NUCLEOTIDE SEQUENCE [LARGE SCALE GENOMIC DNA]</scope>
    <source>
        <strain evidence="2">Y</strain>
    </source>
</reference>
<organism evidence="1 2">
    <name type="scientific">Ferroplasma acidiphilum</name>
    <dbReference type="NCBI Taxonomy" id="74969"/>
    <lineage>
        <taxon>Archaea</taxon>
        <taxon>Methanobacteriati</taxon>
        <taxon>Thermoplasmatota</taxon>
        <taxon>Thermoplasmata</taxon>
        <taxon>Thermoplasmatales</taxon>
        <taxon>Ferroplasmaceae</taxon>
        <taxon>Ferroplasma</taxon>
    </lineage>
</organism>
<keyword evidence="2" id="KW-1185">Reference proteome</keyword>
<dbReference type="Gene3D" id="3.40.720.10">
    <property type="entry name" value="Alkaline Phosphatase, subunit A"/>
    <property type="match status" value="1"/>
</dbReference>
<dbReference type="InterPro" id="IPR017850">
    <property type="entry name" value="Alkaline_phosphatase_core_sf"/>
</dbReference>
<dbReference type="GO" id="GO:0016787">
    <property type="term" value="F:hydrolase activity"/>
    <property type="evidence" value="ECO:0007669"/>
    <property type="project" value="UniProtKB-ARBA"/>
</dbReference>
<dbReference type="EMBL" id="CP015363">
    <property type="protein sequence ID" value="ARD84238.1"/>
    <property type="molecule type" value="Genomic_DNA"/>
</dbReference>
<dbReference type="AlphaFoldDB" id="A0A1V0N278"/>
<dbReference type="GeneID" id="31675825"/>
<gene>
    <name evidence="1" type="ORF">FAD_0316</name>
</gene>
<dbReference type="PANTHER" id="PTHR10151">
    <property type="entry name" value="ECTONUCLEOTIDE PYROPHOSPHATASE/PHOSPHODIESTERASE"/>
    <property type="match status" value="1"/>
</dbReference>
<dbReference type="RefSeq" id="WP_081141488.1">
    <property type="nucleotide sequence ID" value="NZ_CP015363.1"/>
</dbReference>
<dbReference type="SUPFAM" id="SSF53649">
    <property type="entry name" value="Alkaline phosphatase-like"/>
    <property type="match status" value="1"/>
</dbReference>
<dbReference type="OrthoDB" id="33550at2157"/>
<proteinExistence type="predicted"/>
<dbReference type="Pfam" id="PF01663">
    <property type="entry name" value="Phosphodiest"/>
    <property type="match status" value="1"/>
</dbReference>
<accession>A0A1V0N278</accession>
<dbReference type="Proteomes" id="UP000192050">
    <property type="component" value="Chromosome"/>
</dbReference>